<feature type="transmembrane region" description="Helical" evidence="7">
    <location>
        <begin position="41"/>
        <end position="65"/>
    </location>
</feature>
<evidence type="ECO:0000256" key="5">
    <source>
        <dbReference type="PROSITE-ProRule" id="PRU00110"/>
    </source>
</evidence>
<dbReference type="Proteomes" id="UP000683493">
    <property type="component" value="Chromosome"/>
</dbReference>
<keyword evidence="3 6" id="KW-0597">Phosphoprotein</keyword>
<evidence type="ECO:0000256" key="7">
    <source>
        <dbReference type="SAM" id="Phobius"/>
    </source>
</evidence>
<dbReference type="SMART" id="SM00388">
    <property type="entry name" value="HisKA"/>
    <property type="match status" value="1"/>
</dbReference>
<dbReference type="InterPro" id="IPR003661">
    <property type="entry name" value="HisK_dim/P_dom"/>
</dbReference>
<dbReference type="SMART" id="SM00387">
    <property type="entry name" value="HATPase_c"/>
    <property type="match status" value="1"/>
</dbReference>
<evidence type="ECO:0000256" key="2">
    <source>
        <dbReference type="ARBA" id="ARBA00012438"/>
    </source>
</evidence>
<reference evidence="13 14" key="1">
    <citation type="submission" date="2021-06" db="EMBL/GenBank/DDBJ databases">
        <title>Gemonas diversity in paddy soil.</title>
        <authorList>
            <person name="Liu G."/>
        </authorList>
    </citation>
    <scope>NUCLEOTIDE SEQUENCE [LARGE SCALE GENOMIC DNA]</scope>
    <source>
        <strain evidence="13 14">RG29</strain>
    </source>
</reference>
<dbReference type="Pfam" id="PF01627">
    <property type="entry name" value="Hpt"/>
    <property type="match status" value="1"/>
</dbReference>
<keyword evidence="4" id="KW-0902">Two-component regulatory system</keyword>
<dbReference type="SMART" id="SM00086">
    <property type="entry name" value="PAC"/>
    <property type="match status" value="2"/>
</dbReference>
<dbReference type="InterPro" id="IPR001789">
    <property type="entry name" value="Sig_transdc_resp-reg_receiver"/>
</dbReference>
<dbReference type="PROSITE" id="PS50113">
    <property type="entry name" value="PAC"/>
    <property type="match status" value="1"/>
</dbReference>
<keyword evidence="14" id="KW-1185">Reference proteome</keyword>
<feature type="modified residue" description="Phosphohistidine" evidence="5">
    <location>
        <position position="808"/>
    </location>
</feature>
<keyword evidence="7" id="KW-0472">Membrane</keyword>
<dbReference type="CDD" id="cd17546">
    <property type="entry name" value="REC_hyHK_CKI1_RcsC-like"/>
    <property type="match status" value="1"/>
</dbReference>
<name>A0ABX8JIA0_9BACT</name>
<feature type="domain" description="Response regulatory" evidence="9">
    <location>
        <begin position="609"/>
        <end position="727"/>
    </location>
</feature>
<feature type="domain" description="PAS" evidence="10">
    <location>
        <begin position="209"/>
        <end position="272"/>
    </location>
</feature>
<organism evidence="13 14">
    <name type="scientific">Geomonas diazotrophica</name>
    <dbReference type="NCBI Taxonomy" id="2843197"/>
    <lineage>
        <taxon>Bacteria</taxon>
        <taxon>Pseudomonadati</taxon>
        <taxon>Thermodesulfobacteriota</taxon>
        <taxon>Desulfuromonadia</taxon>
        <taxon>Geobacterales</taxon>
        <taxon>Geobacteraceae</taxon>
        <taxon>Geomonas</taxon>
    </lineage>
</organism>
<dbReference type="Pfam" id="PF00512">
    <property type="entry name" value="HisKA"/>
    <property type="match status" value="1"/>
</dbReference>
<evidence type="ECO:0000259" key="8">
    <source>
        <dbReference type="PROSITE" id="PS50109"/>
    </source>
</evidence>
<protein>
    <recommendedName>
        <fullName evidence="2">histidine kinase</fullName>
        <ecNumber evidence="2">2.7.13.3</ecNumber>
    </recommendedName>
</protein>
<evidence type="ECO:0000313" key="14">
    <source>
        <dbReference type="Proteomes" id="UP000683493"/>
    </source>
</evidence>
<dbReference type="CDD" id="cd16922">
    <property type="entry name" value="HATPase_EvgS-ArcB-TorS-like"/>
    <property type="match status" value="1"/>
</dbReference>
<dbReference type="Pfam" id="PF00072">
    <property type="entry name" value="Response_reg"/>
    <property type="match status" value="1"/>
</dbReference>
<evidence type="ECO:0000259" key="9">
    <source>
        <dbReference type="PROSITE" id="PS50110"/>
    </source>
</evidence>
<dbReference type="EC" id="2.7.13.3" evidence="2"/>
<dbReference type="InterPro" id="IPR001610">
    <property type="entry name" value="PAC"/>
</dbReference>
<dbReference type="Pfam" id="PF00989">
    <property type="entry name" value="PAS"/>
    <property type="match status" value="1"/>
</dbReference>
<feature type="domain" description="HPt" evidence="12">
    <location>
        <begin position="769"/>
        <end position="860"/>
    </location>
</feature>
<keyword evidence="7" id="KW-1133">Transmembrane helix</keyword>
<feature type="transmembrane region" description="Helical" evidence="7">
    <location>
        <begin position="6"/>
        <end position="29"/>
    </location>
</feature>
<dbReference type="PANTHER" id="PTHR45339:SF1">
    <property type="entry name" value="HYBRID SIGNAL TRANSDUCTION HISTIDINE KINASE J"/>
    <property type="match status" value="1"/>
</dbReference>
<sequence length="886" mass="95932">MHAERSLKITIVSTLALVVLQGGLTCLLLEKLQLGAGGPQLRQLALLLIAAACTVSGWVLAWHFMARRDDPPAEAGPHASLLLQSVEEGVVSVDGTGCVTFANQAAQELLGYQEGELVGRDLREVMHHGKDPDCAHCGKESCLLHPAFTGGRRQRSRNEVLWRKNGSSFSADFSCSALAGGSRPGAVLTFRNVSARREVEDRLRLQGAALEAAMNGIIIADRQERIIWVNQALCRILGASPEELLGKKPQLLFTAGDKPELLENLSESLEARRPWQGELLGCREDGTTLDQEVTVTPVLDEAGELSNFVWIMLDISQRKQSEAALQESTRLQEEANRQLVRTVQRANELAVKSARASAAKSDFLANMSHEIRTPMNAIVGAGHLLLDTELSPRQGEYLQTLMVSADLLLGIINDVLDFSKIEAGKLMIERVAFRLQDVVAELLAVYALRARQQGIDLHVELDPQIPELLTGDPMRLAQILNNLLSNALKFTRHGSVQLAVKLARREPGTAELIFAVRDSGIGILAEDQALLFQAFTQLDGSITRSHGGTGLGLAICKRLTSMMKGEIWCESIPGLGSTFSFWLPFGIAAADSRVERKKKAGFTRFRQQQVLLVEDNPFNQKVALALLERGGLRVTVASNGAEAVELVRRRDFDLVLMDIRMPGKDGLTAAREIRALGKPGTETLPILAVSANAMEHDVAASLAAGMNGHVAKPFTPESLYSAISVWLDGQGSARASGQGAVAGGQEQAQERQPVAKIDFETGVRQTGGDRKLYRDLLKQFEREYQGQGGEIEREIRGGNREEAARLAHSVKGIAGVLAAQPLHGAAQRLETALKGEGDLDKELSDFQEELKGTIGCLQADGWQNLTSSVPRQQAEAAGAGASRGQA</sequence>
<dbReference type="InterPro" id="IPR000700">
    <property type="entry name" value="PAS-assoc_C"/>
</dbReference>
<dbReference type="PROSITE" id="PS50109">
    <property type="entry name" value="HIS_KIN"/>
    <property type="match status" value="1"/>
</dbReference>
<dbReference type="PANTHER" id="PTHR45339">
    <property type="entry name" value="HYBRID SIGNAL TRANSDUCTION HISTIDINE KINASE J"/>
    <property type="match status" value="1"/>
</dbReference>
<feature type="domain" description="PAC" evidence="11">
    <location>
        <begin position="273"/>
        <end position="327"/>
    </location>
</feature>
<evidence type="ECO:0000259" key="12">
    <source>
        <dbReference type="PROSITE" id="PS50894"/>
    </source>
</evidence>
<dbReference type="NCBIfam" id="TIGR00229">
    <property type="entry name" value="sensory_box"/>
    <property type="match status" value="2"/>
</dbReference>
<evidence type="ECO:0000256" key="3">
    <source>
        <dbReference type="ARBA" id="ARBA00022553"/>
    </source>
</evidence>
<proteinExistence type="predicted"/>
<comment type="catalytic activity">
    <reaction evidence="1">
        <text>ATP + protein L-histidine = ADP + protein N-phospho-L-histidine.</text>
        <dbReference type="EC" id="2.7.13.3"/>
    </reaction>
</comment>
<dbReference type="CDD" id="cd00082">
    <property type="entry name" value="HisKA"/>
    <property type="match status" value="1"/>
</dbReference>
<dbReference type="EMBL" id="CP076724">
    <property type="protein sequence ID" value="QWV96354.1"/>
    <property type="molecule type" value="Genomic_DNA"/>
</dbReference>
<dbReference type="Pfam" id="PF13426">
    <property type="entry name" value="PAS_9"/>
    <property type="match status" value="1"/>
</dbReference>
<dbReference type="PROSITE" id="PS50110">
    <property type="entry name" value="RESPONSE_REGULATORY"/>
    <property type="match status" value="1"/>
</dbReference>
<dbReference type="PROSITE" id="PS50894">
    <property type="entry name" value="HPT"/>
    <property type="match status" value="1"/>
</dbReference>
<feature type="modified residue" description="4-aspartylphosphate" evidence="6">
    <location>
        <position position="658"/>
    </location>
</feature>
<gene>
    <name evidence="13" type="ORF">KP005_13325</name>
</gene>
<feature type="domain" description="Histidine kinase" evidence="8">
    <location>
        <begin position="366"/>
        <end position="587"/>
    </location>
</feature>
<keyword evidence="7" id="KW-0812">Transmembrane</keyword>
<evidence type="ECO:0000259" key="11">
    <source>
        <dbReference type="PROSITE" id="PS50113"/>
    </source>
</evidence>
<dbReference type="InterPro" id="IPR005467">
    <property type="entry name" value="His_kinase_dom"/>
</dbReference>
<evidence type="ECO:0000256" key="1">
    <source>
        <dbReference type="ARBA" id="ARBA00000085"/>
    </source>
</evidence>
<evidence type="ECO:0000313" key="13">
    <source>
        <dbReference type="EMBL" id="QWV96354.1"/>
    </source>
</evidence>
<dbReference type="InterPro" id="IPR013767">
    <property type="entry name" value="PAS_fold"/>
</dbReference>
<evidence type="ECO:0000259" key="10">
    <source>
        <dbReference type="PROSITE" id="PS50112"/>
    </source>
</evidence>
<dbReference type="PROSITE" id="PS50112">
    <property type="entry name" value="PAS"/>
    <property type="match status" value="2"/>
</dbReference>
<accession>A0ABX8JIA0</accession>
<dbReference type="InterPro" id="IPR003594">
    <property type="entry name" value="HATPase_dom"/>
</dbReference>
<dbReference type="InterPro" id="IPR008207">
    <property type="entry name" value="Sig_transdc_His_kin_Hpt_dom"/>
</dbReference>
<dbReference type="CDD" id="cd00130">
    <property type="entry name" value="PAS"/>
    <property type="match status" value="2"/>
</dbReference>
<feature type="domain" description="PAS" evidence="10">
    <location>
        <begin position="82"/>
        <end position="127"/>
    </location>
</feature>
<dbReference type="CDD" id="cd00088">
    <property type="entry name" value="HPT"/>
    <property type="match status" value="1"/>
</dbReference>
<dbReference type="SMART" id="SM00448">
    <property type="entry name" value="REC"/>
    <property type="match status" value="1"/>
</dbReference>
<evidence type="ECO:0000256" key="6">
    <source>
        <dbReference type="PROSITE-ProRule" id="PRU00169"/>
    </source>
</evidence>
<dbReference type="InterPro" id="IPR000014">
    <property type="entry name" value="PAS"/>
</dbReference>
<dbReference type="Pfam" id="PF02518">
    <property type="entry name" value="HATPase_c"/>
    <property type="match status" value="1"/>
</dbReference>
<dbReference type="SMART" id="SM00091">
    <property type="entry name" value="PAS"/>
    <property type="match status" value="2"/>
</dbReference>
<evidence type="ECO:0000256" key="4">
    <source>
        <dbReference type="ARBA" id="ARBA00023012"/>
    </source>
</evidence>